<keyword evidence="6 8" id="KW-1133">Transmembrane helix</keyword>
<evidence type="ECO:0000256" key="8">
    <source>
        <dbReference type="SAM" id="Phobius"/>
    </source>
</evidence>
<dbReference type="InterPro" id="IPR051789">
    <property type="entry name" value="Bact_Polyamine_Transport"/>
</dbReference>
<gene>
    <name evidence="10" type="ORF">FRZ61_03310</name>
</gene>
<comment type="similarity">
    <text evidence="2">Belongs to the binding-protein-dependent transport system permease family. CysTW subfamily.</text>
</comment>
<feature type="transmembrane region" description="Helical" evidence="8">
    <location>
        <begin position="78"/>
        <end position="100"/>
    </location>
</feature>
<dbReference type="Proteomes" id="UP000325797">
    <property type="component" value="Chromosome"/>
</dbReference>
<name>A0A5J6MSX6_9PROT</name>
<evidence type="ECO:0000313" key="10">
    <source>
        <dbReference type="EMBL" id="QEX20414.1"/>
    </source>
</evidence>
<proteinExistence type="inferred from homology"/>
<dbReference type="RefSeq" id="WP_151114649.1">
    <property type="nucleotide sequence ID" value="NZ_CP042582.1"/>
</dbReference>
<evidence type="ECO:0000256" key="1">
    <source>
        <dbReference type="ARBA" id="ARBA00004651"/>
    </source>
</evidence>
<dbReference type="KEGG" id="hadh:FRZ61_03310"/>
<protein>
    <recommendedName>
        <fullName evidence="9">ABC transmembrane type-1 domain-containing protein</fullName>
    </recommendedName>
</protein>
<dbReference type="Gene3D" id="1.10.3720.10">
    <property type="entry name" value="MetI-like"/>
    <property type="match status" value="1"/>
</dbReference>
<dbReference type="GO" id="GO:0005886">
    <property type="term" value="C:plasma membrane"/>
    <property type="evidence" value="ECO:0007669"/>
    <property type="project" value="UniProtKB-SubCell"/>
</dbReference>
<evidence type="ECO:0000256" key="7">
    <source>
        <dbReference type="ARBA" id="ARBA00023136"/>
    </source>
</evidence>
<keyword evidence="3" id="KW-0813">Transport</keyword>
<dbReference type="EMBL" id="CP042582">
    <property type="protein sequence ID" value="QEX20414.1"/>
    <property type="molecule type" value="Genomic_DNA"/>
</dbReference>
<keyword evidence="4" id="KW-1003">Cell membrane</keyword>
<organism evidence="10 11">
    <name type="scientific">Hypericibacter adhaerens</name>
    <dbReference type="NCBI Taxonomy" id="2602016"/>
    <lineage>
        <taxon>Bacteria</taxon>
        <taxon>Pseudomonadati</taxon>
        <taxon>Pseudomonadota</taxon>
        <taxon>Alphaproteobacteria</taxon>
        <taxon>Rhodospirillales</taxon>
        <taxon>Dongiaceae</taxon>
        <taxon>Hypericibacter</taxon>
    </lineage>
</organism>
<feature type="transmembrane region" description="Helical" evidence="8">
    <location>
        <begin position="112"/>
        <end position="132"/>
    </location>
</feature>
<feature type="transmembrane region" description="Helical" evidence="8">
    <location>
        <begin position="18"/>
        <end position="41"/>
    </location>
</feature>
<sequence>MTATSTIAGPRRRLMASALVMGLVLAAVYVFLYAPIFYVIYTSFSADIVWPFPPRFSAQSYSDLFASSLYGTALANSVTLALGSAVISTVLAAAGAIGILRYRSRWRGLAMFLFLAPLFVAELLIGISTLAFNARVLGLPGNLFSAMAANAVPGTSFAFLIILAQLVRYDWNMDDAAMVFGAGPFRSFIEITLPTIWPSLLGAFLISFILAFNDLEISFYNLGAIPTLPSVAWGSLRFGLGPELFALATLVNGAVCLVFVVMYLLMRYRIVSFGYRGR</sequence>
<evidence type="ECO:0000256" key="2">
    <source>
        <dbReference type="ARBA" id="ARBA00007069"/>
    </source>
</evidence>
<reference evidence="10 11" key="1">
    <citation type="submission" date="2019-08" db="EMBL/GenBank/DDBJ databases">
        <title>Hyperibacter terrae gen. nov., sp. nov. and Hyperibacter viscosus sp. nov., two new members in the family Rhodospirillaceae isolated from the rhizosphere of Hypericum perforatum.</title>
        <authorList>
            <person name="Noviana Z."/>
        </authorList>
    </citation>
    <scope>NUCLEOTIDE SEQUENCE [LARGE SCALE GENOMIC DNA]</scope>
    <source>
        <strain evidence="10 11">R5959</strain>
    </source>
</reference>
<evidence type="ECO:0000256" key="4">
    <source>
        <dbReference type="ARBA" id="ARBA00022475"/>
    </source>
</evidence>
<comment type="subcellular location">
    <subcellularLocation>
        <location evidence="1">Cell membrane</location>
        <topology evidence="1">Multi-pass membrane protein</topology>
    </subcellularLocation>
</comment>
<dbReference type="PANTHER" id="PTHR43848:SF2">
    <property type="entry name" value="PUTRESCINE TRANSPORT SYSTEM PERMEASE PROTEIN POTI"/>
    <property type="match status" value="1"/>
</dbReference>
<dbReference type="AlphaFoldDB" id="A0A5J6MSX6"/>
<dbReference type="OrthoDB" id="9782004at2"/>
<feature type="transmembrane region" description="Helical" evidence="8">
    <location>
        <begin position="188"/>
        <end position="212"/>
    </location>
</feature>
<keyword evidence="7 8" id="KW-0472">Membrane</keyword>
<dbReference type="SUPFAM" id="SSF161098">
    <property type="entry name" value="MetI-like"/>
    <property type="match status" value="1"/>
</dbReference>
<keyword evidence="5 8" id="KW-0812">Transmembrane</keyword>
<dbReference type="PROSITE" id="PS50928">
    <property type="entry name" value="ABC_TM1"/>
    <property type="match status" value="1"/>
</dbReference>
<dbReference type="InterPro" id="IPR035906">
    <property type="entry name" value="MetI-like_sf"/>
</dbReference>
<dbReference type="CDD" id="cd06261">
    <property type="entry name" value="TM_PBP2"/>
    <property type="match status" value="1"/>
</dbReference>
<feature type="transmembrane region" description="Helical" evidence="8">
    <location>
        <begin position="244"/>
        <end position="266"/>
    </location>
</feature>
<evidence type="ECO:0000259" key="9">
    <source>
        <dbReference type="PROSITE" id="PS50928"/>
    </source>
</evidence>
<keyword evidence="11" id="KW-1185">Reference proteome</keyword>
<evidence type="ECO:0000256" key="3">
    <source>
        <dbReference type="ARBA" id="ARBA00022448"/>
    </source>
</evidence>
<dbReference type="PANTHER" id="PTHR43848">
    <property type="entry name" value="PUTRESCINE TRANSPORT SYSTEM PERMEASE PROTEIN POTI"/>
    <property type="match status" value="1"/>
</dbReference>
<evidence type="ECO:0000256" key="5">
    <source>
        <dbReference type="ARBA" id="ARBA00022692"/>
    </source>
</evidence>
<dbReference type="InterPro" id="IPR000515">
    <property type="entry name" value="MetI-like"/>
</dbReference>
<feature type="transmembrane region" description="Helical" evidence="8">
    <location>
        <begin position="144"/>
        <end position="167"/>
    </location>
</feature>
<evidence type="ECO:0000313" key="11">
    <source>
        <dbReference type="Proteomes" id="UP000325797"/>
    </source>
</evidence>
<dbReference type="GO" id="GO:0055085">
    <property type="term" value="P:transmembrane transport"/>
    <property type="evidence" value="ECO:0007669"/>
    <property type="project" value="InterPro"/>
</dbReference>
<accession>A0A5J6MSX6</accession>
<feature type="domain" description="ABC transmembrane type-1" evidence="9">
    <location>
        <begin position="74"/>
        <end position="266"/>
    </location>
</feature>
<evidence type="ECO:0000256" key="6">
    <source>
        <dbReference type="ARBA" id="ARBA00022989"/>
    </source>
</evidence>